<dbReference type="Proteomes" id="UP000827872">
    <property type="component" value="Linkage Group LG09"/>
</dbReference>
<organism evidence="1 2">
    <name type="scientific">Sphaerodactylus townsendi</name>
    <dbReference type="NCBI Taxonomy" id="933632"/>
    <lineage>
        <taxon>Eukaryota</taxon>
        <taxon>Metazoa</taxon>
        <taxon>Chordata</taxon>
        <taxon>Craniata</taxon>
        <taxon>Vertebrata</taxon>
        <taxon>Euteleostomi</taxon>
        <taxon>Lepidosauria</taxon>
        <taxon>Squamata</taxon>
        <taxon>Bifurcata</taxon>
        <taxon>Gekkota</taxon>
        <taxon>Sphaerodactylidae</taxon>
        <taxon>Sphaerodactylus</taxon>
    </lineage>
</organism>
<dbReference type="EMBL" id="CM037622">
    <property type="protein sequence ID" value="KAH8003806.1"/>
    <property type="molecule type" value="Genomic_DNA"/>
</dbReference>
<gene>
    <name evidence="1" type="ORF">K3G42_024330</name>
</gene>
<proteinExistence type="predicted"/>
<comment type="caution">
    <text evidence="1">The sequence shown here is derived from an EMBL/GenBank/DDBJ whole genome shotgun (WGS) entry which is preliminary data.</text>
</comment>
<name>A0ACB8FFH9_9SAUR</name>
<reference evidence="1" key="1">
    <citation type="submission" date="2021-08" db="EMBL/GenBank/DDBJ databases">
        <title>The first chromosome-level gecko genome reveals the dynamic sex chromosomes of Neotropical dwarf geckos (Sphaerodactylidae: Sphaerodactylus).</title>
        <authorList>
            <person name="Pinto B.J."/>
            <person name="Keating S.E."/>
            <person name="Gamble T."/>
        </authorList>
    </citation>
    <scope>NUCLEOTIDE SEQUENCE</scope>
    <source>
        <strain evidence="1">TG3544</strain>
    </source>
</reference>
<keyword evidence="2" id="KW-1185">Reference proteome</keyword>
<protein>
    <submittedName>
        <fullName evidence="1">Uncharacterized protein</fullName>
    </submittedName>
</protein>
<accession>A0ACB8FFH9</accession>
<evidence type="ECO:0000313" key="2">
    <source>
        <dbReference type="Proteomes" id="UP000827872"/>
    </source>
</evidence>
<sequence length="241" mass="27096">MSLPAPSSRGVSLATGGSGRRAKMAEDLDQLLDEVEDRFCRLSKRDCPDGFRTQGEKNNNPSEAPETAKAASSVKRAWISKNSTKHDNEEEDLDEIINDIISENNFAKNHVKCISKSSSLTAETNVTSSHAHDKRCCPVYLGGSTAPCGIGTNISQKTCDRLRCTACDFRVLHHDDYQWDTSCDYLFFRNNMPEFSKLRTKMVKKKGTRAYACQCSWRSIDELTDLSTDRQLRWVCSKHAE</sequence>
<evidence type="ECO:0000313" key="1">
    <source>
        <dbReference type="EMBL" id="KAH8003806.1"/>
    </source>
</evidence>